<evidence type="ECO:0000259" key="9">
    <source>
        <dbReference type="Pfam" id="PF01656"/>
    </source>
</evidence>
<comment type="function">
    <text evidence="8">Catalyzes the ATP-dependent amidation of the two carboxylate groups at positions a and c of cobyrinate, using either L-glutamine or ammonia as the nitrogen source.</text>
</comment>
<dbReference type="Pfam" id="PF01656">
    <property type="entry name" value="CbiA"/>
    <property type="match status" value="1"/>
</dbReference>
<feature type="domain" description="CobQ/CobB/MinD/ParA nucleotide binding" evidence="9">
    <location>
        <begin position="7"/>
        <end position="189"/>
    </location>
</feature>
<feature type="domain" description="CobB/CobQ-like glutamine amidotransferase" evidence="10">
    <location>
        <begin position="251"/>
        <end position="441"/>
    </location>
</feature>
<evidence type="ECO:0000256" key="6">
    <source>
        <dbReference type="ARBA" id="ARBA00022842"/>
    </source>
</evidence>
<keyword evidence="5 8" id="KW-0067">ATP-binding</keyword>
<dbReference type="CDD" id="cd03130">
    <property type="entry name" value="GATase1_CobB"/>
    <property type="match status" value="1"/>
</dbReference>
<dbReference type="PANTHER" id="PTHR43873:SF1">
    <property type="entry name" value="COBYRINATE A,C-DIAMIDE SYNTHASE"/>
    <property type="match status" value="1"/>
</dbReference>
<dbReference type="GO" id="GO:0005524">
    <property type="term" value="F:ATP binding"/>
    <property type="evidence" value="ECO:0007669"/>
    <property type="project" value="UniProtKB-UniRule"/>
</dbReference>
<dbReference type="HAMAP" id="MF_00027">
    <property type="entry name" value="CobB_CbiA"/>
    <property type="match status" value="1"/>
</dbReference>
<comment type="cofactor">
    <cofactor evidence="1 8">
        <name>Mg(2+)</name>
        <dbReference type="ChEBI" id="CHEBI:18420"/>
    </cofactor>
</comment>
<dbReference type="InterPro" id="IPR029062">
    <property type="entry name" value="Class_I_gatase-like"/>
</dbReference>
<evidence type="ECO:0000256" key="7">
    <source>
        <dbReference type="ARBA" id="ARBA00022962"/>
    </source>
</evidence>
<evidence type="ECO:0000256" key="2">
    <source>
        <dbReference type="ARBA" id="ARBA00022573"/>
    </source>
</evidence>
<comment type="caution">
    <text evidence="11">The sequence shown here is derived from an EMBL/GenBank/DDBJ whole genome shotgun (WGS) entry which is preliminary data.</text>
</comment>
<dbReference type="Pfam" id="PF07685">
    <property type="entry name" value="GATase_3"/>
    <property type="match status" value="1"/>
</dbReference>
<keyword evidence="4 8" id="KW-0547">Nucleotide-binding</keyword>
<dbReference type="EC" id="6.3.5.11" evidence="8"/>
<evidence type="ECO:0000259" key="10">
    <source>
        <dbReference type="Pfam" id="PF07685"/>
    </source>
</evidence>
<dbReference type="PANTHER" id="PTHR43873">
    <property type="entry name" value="COBYRINATE A,C-DIAMIDE SYNTHASE"/>
    <property type="match status" value="1"/>
</dbReference>
<keyword evidence="2 8" id="KW-0169">Cobalamin biosynthesis</keyword>
<dbReference type="AlphaFoldDB" id="A0A1V1P7S0"/>
<feature type="site" description="Increases nucleophilicity of active site Cys" evidence="8">
    <location>
        <position position="437"/>
    </location>
</feature>
<dbReference type="InterPro" id="IPR011698">
    <property type="entry name" value="GATase_3"/>
</dbReference>
<dbReference type="UniPathway" id="UPA00148">
    <property type="reaction ID" value="UER00231"/>
</dbReference>
<organism evidence="11 12">
    <name type="scientific">Candidatus Magnetoglobus multicellularis str. Araruama</name>
    <dbReference type="NCBI Taxonomy" id="890399"/>
    <lineage>
        <taxon>Bacteria</taxon>
        <taxon>Pseudomonadati</taxon>
        <taxon>Thermodesulfobacteriota</taxon>
        <taxon>Desulfobacteria</taxon>
        <taxon>Desulfobacterales</taxon>
        <taxon>Desulfobacteraceae</taxon>
        <taxon>Candidatus Magnetoglobus</taxon>
    </lineage>
</organism>
<proteinExistence type="inferred from homology"/>
<dbReference type="GO" id="GO:0042242">
    <property type="term" value="F:cobyrinic acid a,c-diamide synthase activity"/>
    <property type="evidence" value="ECO:0007669"/>
    <property type="project" value="UniProtKB-UniRule"/>
</dbReference>
<gene>
    <name evidence="8" type="primary">cbiA</name>
    <name evidence="11" type="ORF">OMM_02857</name>
</gene>
<evidence type="ECO:0000256" key="4">
    <source>
        <dbReference type="ARBA" id="ARBA00022741"/>
    </source>
</evidence>
<comment type="catalytic activity">
    <reaction evidence="8">
        <text>cob(II)yrinate + 2 L-glutamine + 2 ATP + 2 H2O = cob(II)yrinate a,c diamide + 2 L-glutamate + 2 ADP + 2 phosphate + 2 H(+)</text>
        <dbReference type="Rhea" id="RHEA:26289"/>
        <dbReference type="ChEBI" id="CHEBI:15377"/>
        <dbReference type="ChEBI" id="CHEBI:15378"/>
        <dbReference type="ChEBI" id="CHEBI:29985"/>
        <dbReference type="ChEBI" id="CHEBI:30616"/>
        <dbReference type="ChEBI" id="CHEBI:43474"/>
        <dbReference type="ChEBI" id="CHEBI:58359"/>
        <dbReference type="ChEBI" id="CHEBI:58537"/>
        <dbReference type="ChEBI" id="CHEBI:58894"/>
        <dbReference type="ChEBI" id="CHEBI:456216"/>
        <dbReference type="EC" id="6.3.5.11"/>
    </reaction>
</comment>
<dbReference type="EMBL" id="ATBP01000342">
    <property type="protein sequence ID" value="ETR70949.1"/>
    <property type="molecule type" value="Genomic_DNA"/>
</dbReference>
<dbReference type="InterPro" id="IPR002586">
    <property type="entry name" value="CobQ/CobB/MinD/ParA_Nub-bd_dom"/>
</dbReference>
<reference evidence="12" key="1">
    <citation type="submission" date="2012-11" db="EMBL/GenBank/DDBJ databases">
        <authorList>
            <person name="Lucero-Rivera Y.E."/>
            <person name="Tovar-Ramirez D."/>
        </authorList>
    </citation>
    <scope>NUCLEOTIDE SEQUENCE [LARGE SCALE GENOMIC DNA]</scope>
    <source>
        <strain evidence="12">Araruama</strain>
    </source>
</reference>
<dbReference type="GO" id="GO:0009236">
    <property type="term" value="P:cobalamin biosynthetic process"/>
    <property type="evidence" value="ECO:0007669"/>
    <property type="project" value="UniProtKB-UniRule"/>
</dbReference>
<accession>A0A1V1P7S0</accession>
<dbReference type="Gene3D" id="3.40.50.880">
    <property type="match status" value="1"/>
</dbReference>
<evidence type="ECO:0000256" key="5">
    <source>
        <dbReference type="ARBA" id="ARBA00022840"/>
    </source>
</evidence>
<dbReference type="Proteomes" id="UP000189670">
    <property type="component" value="Unassembled WGS sequence"/>
</dbReference>
<evidence type="ECO:0000313" key="11">
    <source>
        <dbReference type="EMBL" id="ETR70949.1"/>
    </source>
</evidence>
<keyword evidence="7 8" id="KW-0315">Glutamine amidotransferase</keyword>
<name>A0A1V1P7S0_9BACT</name>
<dbReference type="SUPFAM" id="SSF52540">
    <property type="entry name" value="P-loop containing nucleoside triphosphate hydrolases"/>
    <property type="match status" value="1"/>
</dbReference>
<dbReference type="SUPFAM" id="SSF52317">
    <property type="entry name" value="Class I glutamine amidotransferase-like"/>
    <property type="match status" value="1"/>
</dbReference>
<sequence>MKYPRLIVSALSGGSGKTITSLGIVSALKAKGHLIAPFKKGPDYIDAGWLALAAGQPCYNLDTFLLTPSKIIQLFLTYTQQESISLIEANRGIYDSIDTQGTTSTAELAKLLQAPVILCLDCTKTTRTLAALVHGCMIFDPKVLFAGIVLNRVAGVRHEGIIRQCIEGHTGVPVVGAIPKLNDNIFPERHMGLVPTSEHQWADNAIDSAQHVAEKYLDLQQIAHIAQQAVSLSQTNITSPAKISHQTKTVRIGIARDAAFQFYYSENLEALSREGASLVFISPMSDTKLPDLDAFYLGGGFPETQSRQLSQNHSFRKSLQESVKRGLPVYAECGGLMYLGQTVIVDNTPFEMANIFSIQFDLSTRPIAHGYSIIKVAHPNPVFPVGMELRGHEFHYSRVVKWNKSDETLAFQVMRGKGFWEKQDGLCCHNVIAAYTHVHAWGTPQWAVGLVQAARNYQAKKGP</sequence>
<comment type="similarity">
    <text evidence="8">Belongs to the CobB/CbiA family.</text>
</comment>
<keyword evidence="3 8" id="KW-0436">Ligase</keyword>
<evidence type="ECO:0000313" key="12">
    <source>
        <dbReference type="Proteomes" id="UP000189670"/>
    </source>
</evidence>
<dbReference type="InterPro" id="IPR027417">
    <property type="entry name" value="P-loop_NTPase"/>
</dbReference>
<feature type="active site" description="Nucleophile" evidence="8">
    <location>
        <position position="333"/>
    </location>
</feature>
<comment type="domain">
    <text evidence="8">Comprises of two domains. The C-terminal domain contains the binding site for glutamine and catalyzes the hydrolysis of this substrate to glutamate and ammonia. The N-terminal domain is anticipated to bind ATP and cobyrinate and catalyzes the ultimate synthesis of the diamide product. The ammonia produced via the glutaminase domain is probably translocated to the adjacent domain via a molecular tunnel, where it reacts with an activated intermediate.</text>
</comment>
<evidence type="ECO:0000256" key="8">
    <source>
        <dbReference type="HAMAP-Rule" id="MF_00027"/>
    </source>
</evidence>
<keyword evidence="6 8" id="KW-0460">Magnesium</keyword>
<comment type="miscellaneous">
    <text evidence="8">The a and c carboxylates of cobyrinate are activated for nucleophilic attack via formation of a phosphorylated intermediate by ATP. CbiA catalyzes first the amidation of the c-carboxylate, and then that of the a-carboxylate.</text>
</comment>
<dbReference type="PROSITE" id="PS51274">
    <property type="entry name" value="GATASE_COBBQ"/>
    <property type="match status" value="1"/>
</dbReference>
<evidence type="ECO:0000256" key="1">
    <source>
        <dbReference type="ARBA" id="ARBA00001946"/>
    </source>
</evidence>
<protein>
    <recommendedName>
        <fullName evidence="8">Cobyrinate a,c-diamide synthase</fullName>
        <ecNumber evidence="8">6.3.5.11</ecNumber>
    </recommendedName>
    <alternativeName>
        <fullName evidence="8">Cobyrinic acid a,c-diamide synthetase</fullName>
    </alternativeName>
</protein>
<dbReference type="NCBIfam" id="TIGR00379">
    <property type="entry name" value="cobB"/>
    <property type="match status" value="1"/>
</dbReference>
<dbReference type="NCBIfam" id="NF002204">
    <property type="entry name" value="PRK01077.1"/>
    <property type="match status" value="1"/>
</dbReference>
<dbReference type="InterPro" id="IPR004484">
    <property type="entry name" value="CbiA/CobB_synth"/>
</dbReference>
<dbReference type="Gene3D" id="3.40.50.300">
    <property type="entry name" value="P-loop containing nucleotide triphosphate hydrolases"/>
    <property type="match status" value="1"/>
</dbReference>
<comment type="pathway">
    <text evidence="8">Cofactor biosynthesis; adenosylcobalamin biosynthesis; cob(II)yrinate a,c-diamide from sirohydrochlorin (anaerobic route): step 10/10.</text>
</comment>
<evidence type="ECO:0000256" key="3">
    <source>
        <dbReference type="ARBA" id="ARBA00022598"/>
    </source>
</evidence>